<reference evidence="1 2" key="1">
    <citation type="submission" date="2022-03" db="EMBL/GenBank/DDBJ databases">
        <title>Pseudonocardia alaer sp. nov., a novel actinomycete isolated from reed forest soil.</title>
        <authorList>
            <person name="Wang L."/>
        </authorList>
    </citation>
    <scope>NUCLEOTIDE SEQUENCE [LARGE SCALE GENOMIC DNA]</scope>
    <source>
        <strain evidence="1 2">Y-16303</strain>
    </source>
</reference>
<accession>A0ABS9TBK6</accession>
<dbReference type="RefSeq" id="WP_241035951.1">
    <property type="nucleotide sequence ID" value="NZ_BAAAJF010000078.1"/>
</dbReference>
<evidence type="ECO:0000313" key="1">
    <source>
        <dbReference type="EMBL" id="MCH6165931.1"/>
    </source>
</evidence>
<dbReference type="Proteomes" id="UP001299970">
    <property type="component" value="Unassembled WGS sequence"/>
</dbReference>
<name>A0ABS9TBK6_9PSEU</name>
<comment type="caution">
    <text evidence="1">The sequence shown here is derived from an EMBL/GenBank/DDBJ whole genome shotgun (WGS) entry which is preliminary data.</text>
</comment>
<gene>
    <name evidence="1" type="ORF">MMF94_09575</name>
</gene>
<keyword evidence="2" id="KW-1185">Reference proteome</keyword>
<protein>
    <submittedName>
        <fullName evidence="1">Uncharacterized protein</fullName>
    </submittedName>
</protein>
<sequence>MKDDTVRRLNALDQEYTAAVNSAVAEDRDDLIQQLIAEYPDAALEIMNDEAA</sequence>
<organism evidence="1 2">
    <name type="scientific">Pseudonocardia alaniniphila</name>
    <dbReference type="NCBI Taxonomy" id="75291"/>
    <lineage>
        <taxon>Bacteria</taxon>
        <taxon>Bacillati</taxon>
        <taxon>Actinomycetota</taxon>
        <taxon>Actinomycetes</taxon>
        <taxon>Pseudonocardiales</taxon>
        <taxon>Pseudonocardiaceae</taxon>
        <taxon>Pseudonocardia</taxon>
    </lineage>
</organism>
<evidence type="ECO:0000313" key="2">
    <source>
        <dbReference type="Proteomes" id="UP001299970"/>
    </source>
</evidence>
<proteinExistence type="predicted"/>
<dbReference type="EMBL" id="JAKXMK010000007">
    <property type="protein sequence ID" value="MCH6165931.1"/>
    <property type="molecule type" value="Genomic_DNA"/>
</dbReference>